<sequence length="93" mass="10415">MVCQMGFGGTISFCLDFPQVGRLLRIALMAAVELLLLRTVRQLQYTLKRGAADREDVVFPWGAGKMGYQHWRELASGPKERPAGRSLKSPFDC</sequence>
<gene>
    <name evidence="1" type="ordered locus">RPE_1106</name>
</gene>
<protein>
    <submittedName>
        <fullName evidence="1">Uncharacterized protein</fullName>
    </submittedName>
</protein>
<accession>Q07SM5</accession>
<dbReference type="KEGG" id="rpe:RPE_1106"/>
<dbReference type="STRING" id="316055.RPE_1106"/>
<name>Q07SM5_RHOP5</name>
<reference evidence="1" key="1">
    <citation type="submission" date="2006-09" db="EMBL/GenBank/DDBJ databases">
        <title>Complete sequence of Rhodopseudomonas palustris BisA53.</title>
        <authorList>
            <consortium name="US DOE Joint Genome Institute"/>
            <person name="Copeland A."/>
            <person name="Lucas S."/>
            <person name="Lapidus A."/>
            <person name="Barry K."/>
            <person name="Detter J.C."/>
            <person name="Glavina del Rio T."/>
            <person name="Hammon N."/>
            <person name="Israni S."/>
            <person name="Dalin E."/>
            <person name="Tice H."/>
            <person name="Pitluck S."/>
            <person name="Chain P."/>
            <person name="Malfatti S."/>
            <person name="Shin M."/>
            <person name="Vergez L."/>
            <person name="Schmutz J."/>
            <person name="Larimer F."/>
            <person name="Land M."/>
            <person name="Hauser L."/>
            <person name="Pelletier D.A."/>
            <person name="Kyrpides N."/>
            <person name="Kim E."/>
            <person name="Harwood C.S."/>
            <person name="Oda Y."/>
            <person name="Richardson P."/>
        </authorList>
    </citation>
    <scope>NUCLEOTIDE SEQUENCE [LARGE SCALE GENOMIC DNA]</scope>
    <source>
        <strain evidence="1">BisA53</strain>
    </source>
</reference>
<organism evidence="1">
    <name type="scientific">Rhodopseudomonas palustris (strain BisA53)</name>
    <dbReference type="NCBI Taxonomy" id="316055"/>
    <lineage>
        <taxon>Bacteria</taxon>
        <taxon>Pseudomonadati</taxon>
        <taxon>Pseudomonadota</taxon>
        <taxon>Alphaproteobacteria</taxon>
        <taxon>Hyphomicrobiales</taxon>
        <taxon>Nitrobacteraceae</taxon>
        <taxon>Rhodopseudomonas</taxon>
    </lineage>
</organism>
<dbReference type="HOGENOM" id="CLU_2397657_0_0_5"/>
<dbReference type="EMBL" id="CP000463">
    <property type="protein sequence ID" value="ABJ05059.1"/>
    <property type="molecule type" value="Genomic_DNA"/>
</dbReference>
<proteinExistence type="predicted"/>
<dbReference type="AlphaFoldDB" id="Q07SM5"/>
<evidence type="ECO:0000313" key="1">
    <source>
        <dbReference type="EMBL" id="ABJ05059.1"/>
    </source>
</evidence>